<protein>
    <submittedName>
        <fullName evidence="2">Uncharacterized protein</fullName>
    </submittedName>
</protein>
<accession>A0AAN6IWU9</accession>
<reference evidence="2" key="1">
    <citation type="submission" date="2023-01" db="EMBL/GenBank/DDBJ databases">
        <title>Exophiala dermititidis isolated from Cystic Fibrosis Patient.</title>
        <authorList>
            <person name="Kurbessoian T."/>
            <person name="Crocker A."/>
            <person name="Murante D."/>
            <person name="Hogan D.A."/>
            <person name="Stajich J.E."/>
        </authorList>
    </citation>
    <scope>NUCLEOTIDE SEQUENCE</scope>
    <source>
        <strain evidence="2">Ex8</strain>
    </source>
</reference>
<feature type="compositionally biased region" description="Polar residues" evidence="1">
    <location>
        <begin position="1"/>
        <end position="16"/>
    </location>
</feature>
<evidence type="ECO:0000313" key="2">
    <source>
        <dbReference type="EMBL" id="KAJ8990061.1"/>
    </source>
</evidence>
<dbReference type="Proteomes" id="UP001161757">
    <property type="component" value="Unassembled WGS sequence"/>
</dbReference>
<sequence length="310" mass="35235">MVQTRSGNQVSVSQGTVAPAKTRKRRASQIENDKENNPPDGASESGPRKTGMTLMDSADKNLRELEAIRAAKRKRDNNTTDGATANESATTPSTPKSKAIELDIRDPRPTPGRKVPPRGEPPNAFRPETDPEWMRNPQPLPPPAKKRMNAAEKDERLIEESARDPNSMFHDKYVCLKKGPRGSPTYDQAGFQLDYKKVKEAMQPKAYNKSSIVGGMERHLKKVEQEKAKMAEIFFRPGTVPQDLSPFDEAYWKDRVSKDLGIPFHKIDVAAFQKWEREGFEKQWPSDYKSFSKAEEDRMLRLRMGCIYRK</sequence>
<feature type="compositionally biased region" description="Basic and acidic residues" evidence="1">
    <location>
        <begin position="57"/>
        <end position="69"/>
    </location>
</feature>
<dbReference type="EMBL" id="JAJGCB010000012">
    <property type="protein sequence ID" value="KAJ8990061.1"/>
    <property type="molecule type" value="Genomic_DNA"/>
</dbReference>
<organism evidence="2 3">
    <name type="scientific">Exophiala dermatitidis</name>
    <name type="common">Black yeast-like fungus</name>
    <name type="synonym">Wangiella dermatitidis</name>
    <dbReference type="NCBI Taxonomy" id="5970"/>
    <lineage>
        <taxon>Eukaryota</taxon>
        <taxon>Fungi</taxon>
        <taxon>Dikarya</taxon>
        <taxon>Ascomycota</taxon>
        <taxon>Pezizomycotina</taxon>
        <taxon>Eurotiomycetes</taxon>
        <taxon>Chaetothyriomycetidae</taxon>
        <taxon>Chaetothyriales</taxon>
        <taxon>Herpotrichiellaceae</taxon>
        <taxon>Exophiala</taxon>
    </lineage>
</organism>
<evidence type="ECO:0000256" key="1">
    <source>
        <dbReference type="SAM" id="MobiDB-lite"/>
    </source>
</evidence>
<comment type="caution">
    <text evidence="2">The sequence shown here is derived from an EMBL/GenBank/DDBJ whole genome shotgun (WGS) entry which is preliminary data.</text>
</comment>
<dbReference type="AlphaFoldDB" id="A0AAN6IWU9"/>
<feature type="compositionally biased region" description="Polar residues" evidence="1">
    <location>
        <begin position="79"/>
        <end position="96"/>
    </location>
</feature>
<gene>
    <name evidence="2" type="ORF">HRR80_006194</name>
</gene>
<evidence type="ECO:0000313" key="3">
    <source>
        <dbReference type="Proteomes" id="UP001161757"/>
    </source>
</evidence>
<feature type="compositionally biased region" description="Basic and acidic residues" evidence="1">
    <location>
        <begin position="98"/>
        <end position="108"/>
    </location>
</feature>
<proteinExistence type="predicted"/>
<feature type="region of interest" description="Disordered" evidence="1">
    <location>
        <begin position="1"/>
        <end position="150"/>
    </location>
</feature>
<name>A0AAN6IWU9_EXODE</name>